<evidence type="ECO:0000256" key="3">
    <source>
        <dbReference type="ARBA" id="ARBA00022705"/>
    </source>
</evidence>
<dbReference type="GO" id="GO:0006260">
    <property type="term" value="P:DNA replication"/>
    <property type="evidence" value="ECO:0007669"/>
    <property type="project" value="UniProtKB-KW"/>
</dbReference>
<dbReference type="RefSeq" id="YP_001949941.1">
    <property type="nucleotide sequence ID" value="NC_010811.2"/>
</dbReference>
<dbReference type="InterPro" id="IPR012340">
    <property type="entry name" value="NA-bd_OB-fold"/>
</dbReference>
<keyword evidence="8" id="KW-1185">Reference proteome</keyword>
<name>B2ZXT5_9CAUD</name>
<dbReference type="EC" id="6.5.1.2" evidence="1"/>
<dbReference type="Pfam" id="PF03120">
    <property type="entry name" value="OB_DNA_ligase"/>
    <property type="match status" value="1"/>
</dbReference>
<evidence type="ECO:0000313" key="7">
    <source>
        <dbReference type="EMBL" id="BAG41511.1"/>
    </source>
</evidence>
<reference evidence="7 8" key="1">
    <citation type="journal article" date="2010" name="Virology">
        <title>A jumbo phage infecting the phytopathogen Ralstonia solanacearum defines a new lineage of the Myoviridae family.</title>
        <authorList>
            <person name="Yamada T."/>
            <person name="Satoh S."/>
            <person name="Ishikawa H."/>
            <person name="Fujiwara A."/>
            <person name="Kawasaki T."/>
            <person name="Fujie M."/>
            <person name="Ogata H."/>
        </authorList>
    </citation>
    <scope>NUCLEOTIDE SEQUENCE [LARGE SCALE GENOMIC DNA]</scope>
</reference>
<gene>
    <name evidence="7" type="primary">lig</name>
</gene>
<keyword evidence="2 7" id="KW-0436">Ligase</keyword>
<dbReference type="GeneID" id="6369887"/>
<dbReference type="Proteomes" id="UP000001034">
    <property type="component" value="Segment"/>
</dbReference>
<dbReference type="SMART" id="SM00532">
    <property type="entry name" value="LIGANc"/>
    <property type="match status" value="1"/>
</dbReference>
<dbReference type="KEGG" id="vg:6369887"/>
<keyword evidence="3" id="KW-0235">DNA replication</keyword>
<dbReference type="EMBL" id="AB366653">
    <property type="protein sequence ID" value="BAG41511.1"/>
    <property type="molecule type" value="Genomic_DNA"/>
</dbReference>
<evidence type="ECO:0000256" key="1">
    <source>
        <dbReference type="ARBA" id="ARBA00012722"/>
    </source>
</evidence>
<dbReference type="Gene3D" id="3.30.470.30">
    <property type="entry name" value="DNA ligase/mRNA capping enzyme"/>
    <property type="match status" value="1"/>
</dbReference>
<dbReference type="GO" id="GO:0006281">
    <property type="term" value="P:DNA repair"/>
    <property type="evidence" value="ECO:0007669"/>
    <property type="project" value="InterPro"/>
</dbReference>
<proteinExistence type="predicted"/>
<evidence type="ECO:0000256" key="2">
    <source>
        <dbReference type="ARBA" id="ARBA00022598"/>
    </source>
</evidence>
<dbReference type="Gene3D" id="2.40.50.140">
    <property type="entry name" value="Nucleic acid-binding proteins"/>
    <property type="match status" value="1"/>
</dbReference>
<protein>
    <recommendedName>
        <fullName evidence="1">DNA ligase (NAD(+))</fullName>
        <ecNumber evidence="1">6.5.1.2</ecNumber>
    </recommendedName>
</protein>
<feature type="domain" description="NAD-dependent DNA ligase N-terminal" evidence="6">
    <location>
        <begin position="2"/>
        <end position="403"/>
    </location>
</feature>
<comment type="catalytic activity">
    <reaction evidence="5">
        <text>NAD(+) + (deoxyribonucleotide)n-3'-hydroxyl + 5'-phospho-(deoxyribonucleotide)m = (deoxyribonucleotide)n+m + AMP + beta-nicotinamide D-nucleotide.</text>
        <dbReference type="EC" id="6.5.1.2"/>
    </reaction>
</comment>
<dbReference type="SUPFAM" id="SSF50249">
    <property type="entry name" value="Nucleic acid-binding proteins"/>
    <property type="match status" value="1"/>
</dbReference>
<dbReference type="SUPFAM" id="SSF56091">
    <property type="entry name" value="DNA ligase/mRNA capping enzyme, catalytic domain"/>
    <property type="match status" value="1"/>
</dbReference>
<sequence>MKVTAQNLNKAKKLYKQARVAYYEKAEIMTDAEFDALEDSIRRLDPKWDELQKTGTKVEVKNKKQEVKLLEFMPSKNKIYPEHVAKYAAKHASVEVWNVSHKLDGTSLQLAYRGGRPWKLITRGDGALGKDISFFLPHLVKIGMIPDHIKTDALVVVFRCEGIMPVAVFEKKWAGKYDNARQLANGVFNRQDMHPALADVHMVVLSVYGMKQGEGIMYAKRQGFHVVPTRMLKGRLDAEVLTRLLNKEREASIYEMDGLILVPSPRIMSYTSPDRPKDITAFKFNDEENAAEVPVESVVWQKTRLHRWQPKITIKPTFMDGVMVTNVTAHNPAWMKERGIGPGAIVKVLRSGGVIPKIVGVVKKGKFQPPPGPYVEDGRLFRMTEGDASTEVRGIHHFMTTLGIELLASKTITKLYEEGFTTVYDYIDLAINGDEGRLQTAGIGVKMSQKIQAELERVLGSTINLRLLMVASGCFRDGIGRRKLEALEAAGISMRFLLKSSDFALRGELSKVKGFSDITIEAVIDGVNAFRKWFDEVRELLEVDGSLPKAKKVVTGKLTGQFVSWTGYRNKDEEQKVEAWGGTIVPFGSKTTILLYSPSGKTSSKVEKAGSKAMTWVQLTSKFKI</sequence>
<dbReference type="InterPro" id="IPR013839">
    <property type="entry name" value="DNAligase_adenylation"/>
</dbReference>
<evidence type="ECO:0000256" key="5">
    <source>
        <dbReference type="ARBA" id="ARBA00034005"/>
    </source>
</evidence>
<dbReference type="InterPro" id="IPR013840">
    <property type="entry name" value="DNAligase_N"/>
</dbReference>
<dbReference type="OrthoDB" id="2744at10239"/>
<accession>B2ZXT5</accession>
<evidence type="ECO:0000256" key="4">
    <source>
        <dbReference type="ARBA" id="ARBA00023027"/>
    </source>
</evidence>
<evidence type="ECO:0000313" key="8">
    <source>
        <dbReference type="Proteomes" id="UP000001034"/>
    </source>
</evidence>
<organism evidence="7 8">
    <name type="scientific">Ralstonia phage phiRSL1</name>
    <dbReference type="NCBI Taxonomy" id="1980924"/>
    <lineage>
        <taxon>Viruses</taxon>
        <taxon>Duplodnaviria</taxon>
        <taxon>Heunggongvirae</taxon>
        <taxon>Uroviricota</taxon>
        <taxon>Caudoviricetes</taxon>
        <taxon>Mieseafarmvirus</taxon>
        <taxon>Mieseafarmvirus RSL1</taxon>
    </lineage>
</organism>
<dbReference type="Pfam" id="PF01653">
    <property type="entry name" value="DNA_ligase_aden"/>
    <property type="match status" value="1"/>
</dbReference>
<dbReference type="GO" id="GO:0003911">
    <property type="term" value="F:DNA ligase (NAD+) activity"/>
    <property type="evidence" value="ECO:0007669"/>
    <property type="project" value="UniProtKB-EC"/>
</dbReference>
<dbReference type="InterPro" id="IPR004150">
    <property type="entry name" value="NAD_DNA_ligase_OB"/>
</dbReference>
<evidence type="ECO:0000259" key="6">
    <source>
        <dbReference type="SMART" id="SM00532"/>
    </source>
</evidence>
<dbReference type="SMR" id="B2ZXT5"/>
<keyword evidence="4" id="KW-0520">NAD</keyword>